<protein>
    <submittedName>
        <fullName evidence="1">Uncharacterized protein</fullName>
    </submittedName>
</protein>
<dbReference type="EMBL" id="MT630846">
    <property type="protein sequence ID" value="QNO43588.1"/>
    <property type="molecule type" value="Genomic_DNA"/>
</dbReference>
<name>A0A7G9Y6A3_9EURY</name>
<evidence type="ECO:0000313" key="3">
    <source>
        <dbReference type="EMBL" id="QNO50315.1"/>
    </source>
</evidence>
<evidence type="ECO:0000313" key="2">
    <source>
        <dbReference type="EMBL" id="QNO43588.1"/>
    </source>
</evidence>
<dbReference type="AlphaFoldDB" id="A0A7G9Y6A3"/>
<evidence type="ECO:0000313" key="1">
    <source>
        <dbReference type="EMBL" id="QNO43537.1"/>
    </source>
</evidence>
<dbReference type="EMBL" id="MT631421">
    <property type="protein sequence ID" value="QNO50315.1"/>
    <property type="molecule type" value="Genomic_DNA"/>
</dbReference>
<proteinExistence type="predicted"/>
<gene>
    <name evidence="3" type="ORF">CCHAJIPP_00003</name>
    <name evidence="1" type="ORF">HMEJMANM_00006</name>
    <name evidence="2" type="ORF">MNENOFAE_00007</name>
</gene>
<accession>A0A7G9Y6A3</accession>
<sequence>MSLRQSGTHPAAGLHISKMTATEAIAGIDVYHAKHQTSACADVPDVNPVDMQILRIPYRYPIRAKNIWIVS</sequence>
<organism evidence="1">
    <name type="scientific">Candidatus Methanogaster sp. ANME-2c ERB4</name>
    <dbReference type="NCBI Taxonomy" id="2759911"/>
    <lineage>
        <taxon>Archaea</taxon>
        <taxon>Methanobacteriati</taxon>
        <taxon>Methanobacteriota</taxon>
        <taxon>Stenosarchaea group</taxon>
        <taxon>Methanomicrobia</taxon>
        <taxon>Methanosarcinales</taxon>
        <taxon>ANME-2 cluster</taxon>
        <taxon>Candidatus Methanogasteraceae</taxon>
        <taxon>Candidatus Methanogaster</taxon>
    </lineage>
</organism>
<reference evidence="1" key="1">
    <citation type="submission" date="2020-06" db="EMBL/GenBank/DDBJ databases">
        <title>Unique genomic features of the anaerobic methanotrophic archaea.</title>
        <authorList>
            <person name="Chadwick G.L."/>
            <person name="Skennerton C.T."/>
            <person name="Laso-Perez R."/>
            <person name="Leu A.O."/>
            <person name="Speth D.R."/>
            <person name="Yu H."/>
            <person name="Morgan-Lang C."/>
            <person name="Hatzenpichler R."/>
            <person name="Goudeau D."/>
            <person name="Malmstrom R."/>
            <person name="Brazelton W.J."/>
            <person name="Woyke T."/>
            <person name="Hallam S.J."/>
            <person name="Tyson G.W."/>
            <person name="Wegener G."/>
            <person name="Boetius A."/>
            <person name="Orphan V."/>
        </authorList>
    </citation>
    <scope>NUCLEOTIDE SEQUENCE</scope>
</reference>
<dbReference type="EMBL" id="MT630845">
    <property type="protein sequence ID" value="QNO43537.1"/>
    <property type="molecule type" value="Genomic_DNA"/>
</dbReference>